<evidence type="ECO:0000256" key="6">
    <source>
        <dbReference type="ARBA" id="ARBA00023033"/>
    </source>
</evidence>
<dbReference type="InterPro" id="IPR002401">
    <property type="entry name" value="Cyt_P450_E_grp-I"/>
</dbReference>
<evidence type="ECO:0000256" key="3">
    <source>
        <dbReference type="ARBA" id="ARBA00022723"/>
    </source>
</evidence>
<dbReference type="Pfam" id="PF00067">
    <property type="entry name" value="p450"/>
    <property type="match status" value="1"/>
</dbReference>
<evidence type="ECO:0000256" key="9">
    <source>
        <dbReference type="SAM" id="MobiDB-lite"/>
    </source>
</evidence>
<dbReference type="EMBL" id="CP011454">
    <property type="protein sequence ID" value="AMW05350.1"/>
    <property type="molecule type" value="Genomic_DNA"/>
</dbReference>
<dbReference type="SUPFAM" id="SSF48264">
    <property type="entry name" value="Cytochrome P450"/>
    <property type="match status" value="1"/>
</dbReference>
<dbReference type="PRINTS" id="PR00385">
    <property type="entry name" value="P450"/>
</dbReference>
<keyword evidence="2 7" id="KW-0349">Heme</keyword>
<name>A0A143BLG6_9BACT</name>
<dbReference type="KEGG" id="gph:GEMMAAP_12165"/>
<dbReference type="GO" id="GO:0016705">
    <property type="term" value="F:oxidoreductase activity, acting on paired donors, with incorporation or reduction of molecular oxygen"/>
    <property type="evidence" value="ECO:0007669"/>
    <property type="project" value="InterPro"/>
</dbReference>
<gene>
    <name evidence="10" type="ORF">GEMMAAP_12165</name>
</gene>
<dbReference type="InterPro" id="IPR050196">
    <property type="entry name" value="Cytochrome_P450_Monoox"/>
</dbReference>
<keyword evidence="6 8" id="KW-0503">Monooxygenase</keyword>
<dbReference type="PANTHER" id="PTHR24291">
    <property type="entry name" value="CYTOCHROME P450 FAMILY 4"/>
    <property type="match status" value="1"/>
</dbReference>
<accession>A0A143BLG6</accession>
<evidence type="ECO:0000313" key="11">
    <source>
        <dbReference type="Proteomes" id="UP000076404"/>
    </source>
</evidence>
<reference evidence="10 11" key="1">
    <citation type="journal article" date="2014" name="Proc. Natl. Acad. Sci. U.S.A.">
        <title>Functional type 2 photosynthetic reaction centers found in the rare bacterial phylum Gemmatimonadetes.</title>
        <authorList>
            <person name="Zeng Y."/>
            <person name="Feng F."/>
            <person name="Medova H."/>
            <person name="Dean J."/>
            <person name="Koblizek M."/>
        </authorList>
    </citation>
    <scope>NUCLEOTIDE SEQUENCE [LARGE SCALE GENOMIC DNA]</scope>
    <source>
        <strain evidence="10 11">AP64</strain>
    </source>
</reference>
<dbReference type="GO" id="GO:0020037">
    <property type="term" value="F:heme binding"/>
    <property type="evidence" value="ECO:0007669"/>
    <property type="project" value="InterPro"/>
</dbReference>
<dbReference type="Proteomes" id="UP000076404">
    <property type="component" value="Chromosome"/>
</dbReference>
<dbReference type="InterPro" id="IPR001128">
    <property type="entry name" value="Cyt_P450"/>
</dbReference>
<comment type="similarity">
    <text evidence="1 8">Belongs to the cytochrome P450 family.</text>
</comment>
<evidence type="ECO:0000256" key="1">
    <source>
        <dbReference type="ARBA" id="ARBA00010617"/>
    </source>
</evidence>
<keyword evidence="3 7" id="KW-0479">Metal-binding</keyword>
<proteinExistence type="inferred from homology"/>
<dbReference type="PANTHER" id="PTHR24291:SF50">
    <property type="entry name" value="BIFUNCTIONAL ALBAFLAVENONE MONOOXYGENASE_TERPENE SYNTHASE"/>
    <property type="match status" value="1"/>
</dbReference>
<protein>
    <submittedName>
        <fullName evidence="10">Cytochrome P450</fullName>
    </submittedName>
</protein>
<dbReference type="Gene3D" id="1.10.630.10">
    <property type="entry name" value="Cytochrome P450"/>
    <property type="match status" value="1"/>
</dbReference>
<keyword evidence="4 8" id="KW-0560">Oxidoreductase</keyword>
<evidence type="ECO:0000313" key="10">
    <source>
        <dbReference type="EMBL" id="AMW05350.1"/>
    </source>
</evidence>
<evidence type="ECO:0000256" key="2">
    <source>
        <dbReference type="ARBA" id="ARBA00022617"/>
    </source>
</evidence>
<comment type="cofactor">
    <cofactor evidence="7">
        <name>heme</name>
        <dbReference type="ChEBI" id="CHEBI:30413"/>
    </cofactor>
</comment>
<dbReference type="eggNOG" id="COG2124">
    <property type="taxonomic scope" value="Bacteria"/>
</dbReference>
<dbReference type="RefSeq" id="WP_026849544.1">
    <property type="nucleotide sequence ID" value="NZ_CP011454.1"/>
</dbReference>
<dbReference type="InterPro" id="IPR036396">
    <property type="entry name" value="Cyt_P450_sf"/>
</dbReference>
<evidence type="ECO:0000256" key="7">
    <source>
        <dbReference type="PIRSR" id="PIRSR602401-1"/>
    </source>
</evidence>
<evidence type="ECO:0000256" key="4">
    <source>
        <dbReference type="ARBA" id="ARBA00023002"/>
    </source>
</evidence>
<dbReference type="PROSITE" id="PS00086">
    <property type="entry name" value="CYTOCHROME_P450"/>
    <property type="match status" value="1"/>
</dbReference>
<dbReference type="GO" id="GO:0005506">
    <property type="term" value="F:iron ion binding"/>
    <property type="evidence" value="ECO:0007669"/>
    <property type="project" value="InterPro"/>
</dbReference>
<feature type="binding site" description="axial binding residue" evidence="7">
    <location>
        <position position="411"/>
    </location>
    <ligand>
        <name>heme</name>
        <dbReference type="ChEBI" id="CHEBI:30413"/>
    </ligand>
    <ligandPart>
        <name>Fe</name>
        <dbReference type="ChEBI" id="CHEBI:18248"/>
    </ligandPart>
</feature>
<sequence>MTPPQPDSTAPGPLWRPPAPTPRPPVPSLLRLMWRREKDLLSLLPDLAYREMITPLGYTRRGILLVNDPVWVNRILTDHDTFPKNDLFVEALEDLVGNSMFVTSGDTWRRQRKMVDPAFSHMRINRAFDFMAAAVDDYEHRLEEQAAGAQPFSLDAAMSHLTADVITRTIFSVPLGGEASQEVFDDFMRFERQVGSIDIKRMLWDRPWSPHQQPEPVRKACARIRMHLGTMLDERLKHPEFDDIAGAILEARDAETGEPFDREGLIDQLGVFFLAGHETTASSLTWAFFILSQRPDLAARIRAEVAEVVGDGPVLLEHTKRLPFVRNFFREVLRLYPPITFLPRVAGKDTEIDGRKVKRGTMLMIAPWSMHRHEKLWDMPDRFDPDRFLPERESKQVPGSYLPFGAGPRICVGAAFATIETALIIARLVRRFDFTTLHPETVRPYARLTTRPATEIQMRVTAR</sequence>
<dbReference type="GO" id="GO:0004497">
    <property type="term" value="F:monooxygenase activity"/>
    <property type="evidence" value="ECO:0007669"/>
    <property type="project" value="UniProtKB-KW"/>
</dbReference>
<dbReference type="STRING" id="1379270.GEMMAAP_12165"/>
<dbReference type="PRINTS" id="PR00463">
    <property type="entry name" value="EP450I"/>
</dbReference>
<dbReference type="AlphaFoldDB" id="A0A143BLG6"/>
<keyword evidence="5 7" id="KW-0408">Iron</keyword>
<keyword evidence="11" id="KW-1185">Reference proteome</keyword>
<organism evidence="10 11">
    <name type="scientific">Gemmatimonas phototrophica</name>
    <dbReference type="NCBI Taxonomy" id="1379270"/>
    <lineage>
        <taxon>Bacteria</taxon>
        <taxon>Pseudomonadati</taxon>
        <taxon>Gemmatimonadota</taxon>
        <taxon>Gemmatimonadia</taxon>
        <taxon>Gemmatimonadales</taxon>
        <taxon>Gemmatimonadaceae</taxon>
        <taxon>Gemmatimonas</taxon>
    </lineage>
</organism>
<feature type="region of interest" description="Disordered" evidence="9">
    <location>
        <begin position="1"/>
        <end position="22"/>
    </location>
</feature>
<dbReference type="InterPro" id="IPR017972">
    <property type="entry name" value="Cyt_P450_CS"/>
</dbReference>
<evidence type="ECO:0000256" key="8">
    <source>
        <dbReference type="RuleBase" id="RU000461"/>
    </source>
</evidence>
<reference evidence="10 11" key="2">
    <citation type="journal article" date="2016" name="Environ. Microbiol. Rep.">
        <title>Metagenomic evidence for the presence of phototrophic Gemmatimonadetes bacteria in diverse environments.</title>
        <authorList>
            <person name="Zeng Y."/>
            <person name="Baumbach J."/>
            <person name="Barbosa E.G."/>
            <person name="Azevedo V."/>
            <person name="Zhang C."/>
            <person name="Koblizek M."/>
        </authorList>
    </citation>
    <scope>NUCLEOTIDE SEQUENCE [LARGE SCALE GENOMIC DNA]</scope>
    <source>
        <strain evidence="10 11">AP64</strain>
    </source>
</reference>
<evidence type="ECO:0000256" key="5">
    <source>
        <dbReference type="ARBA" id="ARBA00023004"/>
    </source>
</evidence>